<sequence>MRVTVLPRLQVLDPLTDLELPDGATAADAARAAAARLGWRAAERLPRLAGFGAPFDRCLRAGRALEPGAALEEGDVVTYVRVELVAEGWKIEDALGSDDDGDSDDSDA</sequence>
<proteinExistence type="predicted"/>
<evidence type="ECO:0000313" key="2">
    <source>
        <dbReference type="Proteomes" id="UP000247498"/>
    </source>
</evidence>
<dbReference type="InParanoid" id="A0A2V0PH64"/>
<accession>A0A2V0PH64</accession>
<comment type="caution">
    <text evidence="1">The sequence shown here is derived from an EMBL/GenBank/DDBJ whole genome shotgun (WGS) entry which is preliminary data.</text>
</comment>
<keyword evidence="2" id="KW-1185">Reference proteome</keyword>
<reference evidence="1 2" key="1">
    <citation type="journal article" date="2018" name="Sci. Rep.">
        <title>Raphidocelis subcapitata (=Pseudokirchneriella subcapitata) provides an insight into genome evolution and environmental adaptations in the Sphaeropleales.</title>
        <authorList>
            <person name="Suzuki S."/>
            <person name="Yamaguchi H."/>
            <person name="Nakajima N."/>
            <person name="Kawachi M."/>
        </authorList>
    </citation>
    <scope>NUCLEOTIDE SEQUENCE [LARGE SCALE GENOMIC DNA]</scope>
    <source>
        <strain evidence="1 2">NIES-35</strain>
    </source>
</reference>
<evidence type="ECO:0008006" key="3">
    <source>
        <dbReference type="Google" id="ProtNLM"/>
    </source>
</evidence>
<dbReference type="STRING" id="307507.A0A2V0PH64"/>
<protein>
    <recommendedName>
        <fullName evidence="3">Ubiquitin-like domain-containing protein</fullName>
    </recommendedName>
</protein>
<gene>
    <name evidence="1" type="ORF">Rsub_09130</name>
</gene>
<evidence type="ECO:0000313" key="1">
    <source>
        <dbReference type="EMBL" id="GBF96547.1"/>
    </source>
</evidence>
<dbReference type="EMBL" id="BDRX01000082">
    <property type="protein sequence ID" value="GBF96547.1"/>
    <property type="molecule type" value="Genomic_DNA"/>
</dbReference>
<dbReference type="OrthoDB" id="544449at2759"/>
<name>A0A2V0PH64_9CHLO</name>
<dbReference type="Proteomes" id="UP000247498">
    <property type="component" value="Unassembled WGS sequence"/>
</dbReference>
<dbReference type="AlphaFoldDB" id="A0A2V0PH64"/>
<organism evidence="1 2">
    <name type="scientific">Raphidocelis subcapitata</name>
    <dbReference type="NCBI Taxonomy" id="307507"/>
    <lineage>
        <taxon>Eukaryota</taxon>
        <taxon>Viridiplantae</taxon>
        <taxon>Chlorophyta</taxon>
        <taxon>core chlorophytes</taxon>
        <taxon>Chlorophyceae</taxon>
        <taxon>CS clade</taxon>
        <taxon>Sphaeropleales</taxon>
        <taxon>Selenastraceae</taxon>
        <taxon>Raphidocelis</taxon>
    </lineage>
</organism>